<evidence type="ECO:0000259" key="5">
    <source>
        <dbReference type="PROSITE" id="PS50850"/>
    </source>
</evidence>
<feature type="transmembrane region" description="Helical" evidence="4">
    <location>
        <begin position="136"/>
        <end position="157"/>
    </location>
</feature>
<evidence type="ECO:0000256" key="3">
    <source>
        <dbReference type="ARBA" id="ARBA00023136"/>
    </source>
</evidence>
<dbReference type="CDD" id="cd17339">
    <property type="entry name" value="MFS_NIMT_CynX_like"/>
    <property type="match status" value="1"/>
</dbReference>
<keyword evidence="7" id="KW-1185">Reference proteome</keyword>
<dbReference type="RefSeq" id="WP_123657720.1">
    <property type="nucleotide sequence ID" value="NZ_AYKG01000013.1"/>
</dbReference>
<dbReference type="Gene3D" id="1.20.1250.20">
    <property type="entry name" value="MFS general substrate transporter like domains"/>
    <property type="match status" value="2"/>
</dbReference>
<accession>A0A423PW18</accession>
<dbReference type="AlphaFoldDB" id="A0A423PW18"/>
<comment type="caution">
    <text evidence="6">The sequence shown here is derived from an EMBL/GenBank/DDBJ whole genome shotgun (WGS) entry which is preliminary data.</text>
</comment>
<organism evidence="6 7">
    <name type="scientific">Salinisphaera japonica YTM-1</name>
    <dbReference type="NCBI Taxonomy" id="1209778"/>
    <lineage>
        <taxon>Bacteria</taxon>
        <taxon>Pseudomonadati</taxon>
        <taxon>Pseudomonadota</taxon>
        <taxon>Gammaproteobacteria</taxon>
        <taxon>Salinisphaerales</taxon>
        <taxon>Salinisphaeraceae</taxon>
        <taxon>Salinisphaera</taxon>
    </lineage>
</organism>
<dbReference type="FunCoup" id="A0A423PW18">
    <property type="interactions" value="53"/>
</dbReference>
<dbReference type="InterPro" id="IPR052524">
    <property type="entry name" value="MFS_Cyanate_Porter"/>
</dbReference>
<dbReference type="OrthoDB" id="5317164at2"/>
<sequence>MSSQSVAPAYKTAPWLTLAGLLLVALNLRPALTSVAPVLGAIGDAMGLGSIGQSVLTTLPVLCLGLAAPAAPRMAHRLGAERAVLVVLAVLGAALAVRPFIGVAGLFVGTAVAGGAIGIMGVLLPGLVKRDFPDQIGLMTGLYTMLLNLGAALAAGATEPLRLAFDNDWQAALAFWLVPAVVAGGLWWSQLAPRPQATRPRRSGRRLLAEPLAWQVTAFMGLQSSLAYIVFGWLPTILVDRGMQPVAAGLVLSTSILVQVASALVVPWVATRLADQRAVLVAVLAVTLTGLAGCLYAPLGWIWPVAVVLGLGQGGSFSMALTLLALRAPDADSAAELSGMAQGAGYVMAAMGPLAIGVIHDWRGNWAACGALLAVIGLAAMIAGLGAGRNRWITPG</sequence>
<feature type="transmembrane region" description="Helical" evidence="4">
    <location>
        <begin position="365"/>
        <end position="387"/>
    </location>
</feature>
<dbReference type="PANTHER" id="PTHR23523:SF2">
    <property type="entry name" value="2-NITROIMIDAZOLE TRANSPORTER"/>
    <property type="match status" value="1"/>
</dbReference>
<feature type="transmembrane region" description="Helical" evidence="4">
    <location>
        <begin position="278"/>
        <end position="299"/>
    </location>
</feature>
<proteinExistence type="predicted"/>
<keyword evidence="3 4" id="KW-0472">Membrane</keyword>
<keyword evidence="1 4" id="KW-0812">Transmembrane</keyword>
<feature type="transmembrane region" description="Helical" evidence="4">
    <location>
        <begin position="338"/>
        <end position="359"/>
    </location>
</feature>
<dbReference type="SUPFAM" id="SSF103473">
    <property type="entry name" value="MFS general substrate transporter"/>
    <property type="match status" value="1"/>
</dbReference>
<reference evidence="6 7" key="1">
    <citation type="submission" date="2013-10" db="EMBL/GenBank/DDBJ databases">
        <title>Salinisphaera japonica YTM-1 Genome Sequencing.</title>
        <authorList>
            <person name="Lai Q."/>
            <person name="Li C."/>
            <person name="Shao Z."/>
        </authorList>
    </citation>
    <scope>NUCLEOTIDE SEQUENCE [LARGE SCALE GENOMIC DNA]</scope>
    <source>
        <strain evidence="6 7">YTM-1</strain>
    </source>
</reference>
<feature type="domain" description="Major facilitator superfamily (MFS) profile" evidence="5">
    <location>
        <begin position="209"/>
        <end position="396"/>
    </location>
</feature>
<dbReference type="InParanoid" id="A0A423PW18"/>
<dbReference type="Proteomes" id="UP000285310">
    <property type="component" value="Unassembled WGS sequence"/>
</dbReference>
<evidence type="ECO:0000256" key="2">
    <source>
        <dbReference type="ARBA" id="ARBA00022989"/>
    </source>
</evidence>
<feature type="transmembrane region" description="Helical" evidence="4">
    <location>
        <begin position="305"/>
        <end position="326"/>
    </location>
</feature>
<dbReference type="PANTHER" id="PTHR23523">
    <property type="match status" value="1"/>
</dbReference>
<protein>
    <submittedName>
        <fullName evidence="6">MFS transporter</fullName>
    </submittedName>
</protein>
<dbReference type="EMBL" id="AYKG01000013">
    <property type="protein sequence ID" value="ROO29806.1"/>
    <property type="molecule type" value="Genomic_DNA"/>
</dbReference>
<dbReference type="InterPro" id="IPR036259">
    <property type="entry name" value="MFS_trans_sf"/>
</dbReference>
<name>A0A423PW18_9GAMM</name>
<feature type="transmembrane region" description="Helical" evidence="4">
    <location>
        <begin position="246"/>
        <end position="266"/>
    </location>
</feature>
<feature type="transmembrane region" description="Helical" evidence="4">
    <location>
        <begin position="83"/>
        <end position="101"/>
    </location>
</feature>
<gene>
    <name evidence="6" type="ORF">SAJA_05965</name>
</gene>
<dbReference type="GO" id="GO:0022857">
    <property type="term" value="F:transmembrane transporter activity"/>
    <property type="evidence" value="ECO:0007669"/>
    <property type="project" value="InterPro"/>
</dbReference>
<dbReference type="Pfam" id="PF07690">
    <property type="entry name" value="MFS_1"/>
    <property type="match status" value="1"/>
</dbReference>
<evidence type="ECO:0000313" key="6">
    <source>
        <dbReference type="EMBL" id="ROO29806.1"/>
    </source>
</evidence>
<feature type="transmembrane region" description="Helical" evidence="4">
    <location>
        <begin position="169"/>
        <end position="191"/>
    </location>
</feature>
<evidence type="ECO:0000256" key="4">
    <source>
        <dbReference type="SAM" id="Phobius"/>
    </source>
</evidence>
<evidence type="ECO:0000313" key="7">
    <source>
        <dbReference type="Proteomes" id="UP000285310"/>
    </source>
</evidence>
<dbReference type="InterPro" id="IPR020846">
    <property type="entry name" value="MFS_dom"/>
</dbReference>
<feature type="transmembrane region" description="Helical" evidence="4">
    <location>
        <begin position="212"/>
        <end position="234"/>
    </location>
</feature>
<dbReference type="PROSITE" id="PS50850">
    <property type="entry name" value="MFS"/>
    <property type="match status" value="1"/>
</dbReference>
<feature type="transmembrane region" description="Helical" evidence="4">
    <location>
        <begin position="107"/>
        <end position="124"/>
    </location>
</feature>
<evidence type="ECO:0000256" key="1">
    <source>
        <dbReference type="ARBA" id="ARBA00022692"/>
    </source>
</evidence>
<keyword evidence="2 4" id="KW-1133">Transmembrane helix</keyword>
<feature type="transmembrane region" description="Helical" evidence="4">
    <location>
        <begin position="50"/>
        <end position="71"/>
    </location>
</feature>
<dbReference type="InterPro" id="IPR011701">
    <property type="entry name" value="MFS"/>
</dbReference>